<gene>
    <name evidence="11" type="ORF">OEZ85_008179</name>
</gene>
<dbReference type="EMBL" id="CP126208">
    <property type="protein sequence ID" value="WIA08756.1"/>
    <property type="molecule type" value="Genomic_DNA"/>
</dbReference>
<dbReference type="PRINTS" id="PR00109">
    <property type="entry name" value="TYRKINASE"/>
</dbReference>
<evidence type="ECO:0000256" key="2">
    <source>
        <dbReference type="ARBA" id="ARBA00022679"/>
    </source>
</evidence>
<evidence type="ECO:0000256" key="5">
    <source>
        <dbReference type="ARBA" id="ARBA00022840"/>
    </source>
</evidence>
<dbReference type="InterPro" id="IPR001245">
    <property type="entry name" value="Ser-Thr/Tyr_kinase_cat_dom"/>
</dbReference>
<protein>
    <recommendedName>
        <fullName evidence="10">Protein kinase domain-containing protein</fullName>
    </recommendedName>
</protein>
<dbReference type="InterPro" id="IPR017441">
    <property type="entry name" value="Protein_kinase_ATP_BS"/>
</dbReference>
<evidence type="ECO:0000256" key="9">
    <source>
        <dbReference type="SAM" id="MobiDB-lite"/>
    </source>
</evidence>
<dbReference type="InterPro" id="IPR008271">
    <property type="entry name" value="Ser/Thr_kinase_AS"/>
</dbReference>
<keyword evidence="1 7" id="KW-0723">Serine/threonine-protein kinase</keyword>
<evidence type="ECO:0000256" key="6">
    <source>
        <dbReference type="PROSITE-ProRule" id="PRU10141"/>
    </source>
</evidence>
<reference evidence="11 12" key="1">
    <citation type="submission" date="2023-05" db="EMBL/GenBank/DDBJ databases">
        <title>A 100% complete, gapless, phased diploid assembly of the Scenedesmus obliquus UTEX 3031 genome.</title>
        <authorList>
            <person name="Biondi T.C."/>
            <person name="Hanschen E.R."/>
            <person name="Kwon T."/>
            <person name="Eng W."/>
            <person name="Kruse C.P.S."/>
            <person name="Koehler S.I."/>
            <person name="Kunde Y."/>
            <person name="Gleasner C.D."/>
            <person name="You Mak K.T."/>
            <person name="Polle J."/>
            <person name="Hovde B.T."/>
            <person name="Starkenburg S.R."/>
        </authorList>
    </citation>
    <scope>NUCLEOTIDE SEQUENCE [LARGE SCALE GENOMIC DNA]</scope>
    <source>
        <strain evidence="11 12">DOE0152z</strain>
    </source>
</reference>
<evidence type="ECO:0000256" key="1">
    <source>
        <dbReference type="ARBA" id="ARBA00022527"/>
    </source>
</evidence>
<keyword evidence="5 6" id="KW-0067">ATP-binding</keyword>
<feature type="coiled-coil region" evidence="8">
    <location>
        <begin position="295"/>
        <end position="322"/>
    </location>
</feature>
<dbReference type="Gene3D" id="3.30.200.20">
    <property type="entry name" value="Phosphorylase Kinase, domain 1"/>
    <property type="match status" value="1"/>
</dbReference>
<keyword evidence="8" id="KW-0175">Coiled coil</keyword>
<feature type="region of interest" description="Disordered" evidence="9">
    <location>
        <begin position="114"/>
        <end position="136"/>
    </location>
</feature>
<evidence type="ECO:0000259" key="10">
    <source>
        <dbReference type="PROSITE" id="PS50011"/>
    </source>
</evidence>
<evidence type="ECO:0000256" key="3">
    <source>
        <dbReference type="ARBA" id="ARBA00022741"/>
    </source>
</evidence>
<dbReference type="Gene3D" id="1.10.510.10">
    <property type="entry name" value="Transferase(Phosphotransferase) domain 1"/>
    <property type="match status" value="1"/>
</dbReference>
<keyword evidence="4" id="KW-0418">Kinase</keyword>
<dbReference type="PROSITE" id="PS00107">
    <property type="entry name" value="PROTEIN_KINASE_ATP"/>
    <property type="match status" value="1"/>
</dbReference>
<dbReference type="PANTHER" id="PTHR44329">
    <property type="entry name" value="SERINE/THREONINE-PROTEIN KINASE TNNI3K-RELATED"/>
    <property type="match status" value="1"/>
</dbReference>
<evidence type="ECO:0000313" key="11">
    <source>
        <dbReference type="EMBL" id="WIA08756.1"/>
    </source>
</evidence>
<dbReference type="SUPFAM" id="SSF56112">
    <property type="entry name" value="Protein kinase-like (PK-like)"/>
    <property type="match status" value="2"/>
</dbReference>
<dbReference type="InterPro" id="IPR000719">
    <property type="entry name" value="Prot_kinase_dom"/>
</dbReference>
<keyword evidence="12" id="KW-1185">Reference proteome</keyword>
<keyword evidence="3 6" id="KW-0547">Nucleotide-binding</keyword>
<evidence type="ECO:0000256" key="8">
    <source>
        <dbReference type="SAM" id="Coils"/>
    </source>
</evidence>
<evidence type="ECO:0000256" key="4">
    <source>
        <dbReference type="ARBA" id="ARBA00022777"/>
    </source>
</evidence>
<accession>A0ABY8TI40</accession>
<name>A0ABY8TI40_TETOB</name>
<dbReference type="Pfam" id="PF07714">
    <property type="entry name" value="PK_Tyr_Ser-Thr"/>
    <property type="match status" value="1"/>
</dbReference>
<evidence type="ECO:0000313" key="12">
    <source>
        <dbReference type="Proteomes" id="UP001244341"/>
    </source>
</evidence>
<dbReference type="PROSITE" id="PS00108">
    <property type="entry name" value="PROTEIN_KINASE_ST"/>
    <property type="match status" value="1"/>
</dbReference>
<sequence>MMSAISRRISPILSVFEDGSSATSNDSFAGPAAWHTADRQMLEETPGWLNIDFAREVRLERKLGEGGFGQVFRARWRHEVLAAKLVPFMSLVAHTSQCLPVTLVSADHHAGSSSSAAGLARTASPQPPGSAAAASPSTTAAADAVGVGMQFSAASLRAIKMEIKPQVVHRDLKPQNVLLDLQGRAKVCDFGISKMKDASMAASSTRLQAGTPAYMAPEQFEGCSATEKVDVFSFAVLLWECCQQQQPWRDLSPMQIIYAVGLQKERLKRPVRCPDGLWRLIEACWQQQPEARPSFASILATLQQLEAELQQQQQQQQQHEASSHGLQH</sequence>
<keyword evidence="2" id="KW-0808">Transferase</keyword>
<dbReference type="Proteomes" id="UP001244341">
    <property type="component" value="Chromosome 1b"/>
</dbReference>
<dbReference type="SMART" id="SM00220">
    <property type="entry name" value="S_TKc"/>
    <property type="match status" value="1"/>
</dbReference>
<dbReference type="InterPro" id="IPR011009">
    <property type="entry name" value="Kinase-like_dom_sf"/>
</dbReference>
<dbReference type="PROSITE" id="PS50011">
    <property type="entry name" value="PROTEIN_KINASE_DOM"/>
    <property type="match status" value="1"/>
</dbReference>
<dbReference type="PANTHER" id="PTHR44329:SF298">
    <property type="entry name" value="MIXED LINEAGE KINASE DOMAIN-LIKE PROTEIN"/>
    <property type="match status" value="1"/>
</dbReference>
<organism evidence="11 12">
    <name type="scientific">Tetradesmus obliquus</name>
    <name type="common">Green alga</name>
    <name type="synonym">Acutodesmus obliquus</name>
    <dbReference type="NCBI Taxonomy" id="3088"/>
    <lineage>
        <taxon>Eukaryota</taxon>
        <taxon>Viridiplantae</taxon>
        <taxon>Chlorophyta</taxon>
        <taxon>core chlorophytes</taxon>
        <taxon>Chlorophyceae</taxon>
        <taxon>CS clade</taxon>
        <taxon>Sphaeropleales</taxon>
        <taxon>Scenedesmaceae</taxon>
        <taxon>Tetradesmus</taxon>
    </lineage>
</organism>
<feature type="binding site" evidence="6">
    <location>
        <position position="84"/>
    </location>
    <ligand>
        <name>ATP</name>
        <dbReference type="ChEBI" id="CHEBI:30616"/>
    </ligand>
</feature>
<comment type="similarity">
    <text evidence="7">Belongs to the protein kinase superfamily.</text>
</comment>
<evidence type="ECO:0000256" key="7">
    <source>
        <dbReference type="RuleBase" id="RU000304"/>
    </source>
</evidence>
<feature type="domain" description="Protein kinase" evidence="10">
    <location>
        <begin position="57"/>
        <end position="305"/>
    </location>
</feature>
<dbReference type="InterPro" id="IPR051681">
    <property type="entry name" value="Ser/Thr_Kinases-Pseudokinases"/>
</dbReference>
<proteinExistence type="inferred from homology"/>